<evidence type="ECO:0000313" key="4">
    <source>
        <dbReference type="EMBL" id="KAK8846230.1"/>
    </source>
</evidence>
<evidence type="ECO:0000259" key="2">
    <source>
        <dbReference type="PROSITE" id="PS50197"/>
    </source>
</evidence>
<feature type="compositionally biased region" description="Acidic residues" evidence="1">
    <location>
        <begin position="2430"/>
        <end position="2440"/>
    </location>
</feature>
<dbReference type="PANTHER" id="PTHR13743">
    <property type="entry name" value="BEIGE/BEACH-RELATED"/>
    <property type="match status" value="1"/>
</dbReference>
<feature type="compositionally biased region" description="Basic and acidic residues" evidence="1">
    <location>
        <begin position="1663"/>
        <end position="1673"/>
    </location>
</feature>
<evidence type="ECO:0000256" key="1">
    <source>
        <dbReference type="SAM" id="MobiDB-lite"/>
    </source>
</evidence>
<dbReference type="SUPFAM" id="SSF50969">
    <property type="entry name" value="YVTN repeat-like/Quinoprotein amine dehydrogenase"/>
    <property type="match status" value="1"/>
</dbReference>
<feature type="region of interest" description="Disordered" evidence="1">
    <location>
        <begin position="1653"/>
        <end position="1703"/>
    </location>
</feature>
<feature type="compositionally biased region" description="Basic and acidic residues" evidence="1">
    <location>
        <begin position="530"/>
        <end position="549"/>
    </location>
</feature>
<dbReference type="InterPro" id="IPR023362">
    <property type="entry name" value="PH-BEACH_dom"/>
</dbReference>
<feature type="region of interest" description="Disordered" evidence="1">
    <location>
        <begin position="2413"/>
        <end position="2448"/>
    </location>
</feature>
<feature type="region of interest" description="Disordered" evidence="1">
    <location>
        <begin position="2485"/>
        <end position="2574"/>
    </location>
</feature>
<evidence type="ECO:0000313" key="5">
    <source>
        <dbReference type="Proteomes" id="UP001470230"/>
    </source>
</evidence>
<dbReference type="SUPFAM" id="SSF81837">
    <property type="entry name" value="BEACH domain"/>
    <property type="match status" value="2"/>
</dbReference>
<dbReference type="EMBL" id="JAPFFF010000029">
    <property type="protein sequence ID" value="KAK8846230.1"/>
    <property type="molecule type" value="Genomic_DNA"/>
</dbReference>
<dbReference type="InterPro" id="IPR036372">
    <property type="entry name" value="BEACH_dom_sf"/>
</dbReference>
<dbReference type="PROSITE" id="PS50197">
    <property type="entry name" value="BEACH"/>
    <property type="match status" value="1"/>
</dbReference>
<dbReference type="PROSITE" id="PS51783">
    <property type="entry name" value="PH_BEACH"/>
    <property type="match status" value="1"/>
</dbReference>
<feature type="domain" description="BEACH-type PH" evidence="3">
    <location>
        <begin position="1967"/>
        <end position="2066"/>
    </location>
</feature>
<dbReference type="PANTHER" id="PTHR13743:SF161">
    <property type="entry name" value="BEIGE_BEACH DOMAIN CONTAINING PROTEIN"/>
    <property type="match status" value="1"/>
</dbReference>
<dbReference type="Gene3D" id="1.10.1540.10">
    <property type="entry name" value="BEACH domain"/>
    <property type="match status" value="2"/>
</dbReference>
<comment type="caution">
    <text evidence="4">The sequence shown here is derived from an EMBL/GenBank/DDBJ whole genome shotgun (WGS) entry which is preliminary data.</text>
</comment>
<feature type="compositionally biased region" description="Basic and acidic residues" evidence="1">
    <location>
        <begin position="2485"/>
        <end position="2526"/>
    </location>
</feature>
<protein>
    <recommendedName>
        <fullName evidence="6">BEACH domain-containing protein</fullName>
    </recommendedName>
</protein>
<feature type="compositionally biased region" description="Acidic residues" evidence="1">
    <location>
        <begin position="2535"/>
        <end position="2558"/>
    </location>
</feature>
<dbReference type="SMART" id="SM01026">
    <property type="entry name" value="Beach"/>
    <property type="match status" value="1"/>
</dbReference>
<sequence>MNTTLSLVETLRYFTVRPHIPSDDSKFSQFFRSCEIPSIESHAIQNLCEHLSESASPMYSSYSVINQFSSSFHFSSNELIKLLEFKDDTLDETQKTDVLLIIFKNSIAFLCLDEQSINETYTYYNHLILVIKSLTTFQAGFTKSLFWVLYVIVLMKAIPKIPITYHITNLICTEIESSMIENPNSLLIFVEFLKKINQDKIQNSKDGQESSTENESQKNQIYEMNSSDSKMESSNNNISKDINFVEYHCDGDECHIDVKEKNDLEVIESKVCLSIQKLIIAYDKENIEYDEVPLIELIKERFFKLDPEQMMVVPLIAKHKISKSVISLYEGLPPILCNFDSDFVEDDYSFEKPTEFTFAEFDFNNSLKDDENDSDDENSKEHKKHHRRKKHHHKTLEDDDYESEYSDLSADHPKTHVKNSKTTGYFLSPILRKQLKSILFLFNYIHYSYIDAFFGKFSEIAHDSYKNYFIFLYFLTHINFNHETLPQVFDAILWDKLFVPSVTIFNSNHCFNSKFDCYSDLKDDQEEHKERKCDENDSDSETHNKKSPPEKPCSFCLSSFYRERGIMIIIVHGPNYINNLFDHFKNYPFLFAETAVRVINHLPNVYPPSFKTRDMFVMLLNVQENLLKIEEMIKAGKVKSISKTDFKMATDARSAIFHLIMKLLHSPLSRQLALDPLFDSLSDKSFSKSMFKSLSKDSRMANCAFLINMFHLLAKSKPPHSLMRKLVNQASHVVTKDPLVSSSLLLALFDSLNSYPNQAILSSTLSIMISIVSKSSKVNFVHGVYSQLSLVIPKNKLRCFDQLFQLLSASNQVKVGMNFIITRPSFVVTVFSVFLNFKEEKLLFNEMSNLCDYSNYNCLQLFRGEADLLLLAMIYHWPDDFMFRDFKIRNIKEKHKLFEYTIPVFLKIAGTRSSEIAAEKIIRIISPHEDGKVSPIASKFIKLVSPLHKTMKDHVKTGFPIGIQQQITEYTRIPYDHILNGSTIAFTFYVDNFLSSKINIKPTIFQITVSNLTFIEFLIEATSLICAVDNGGNRMEVAVAQNIPTNKWNLVTVQISEVSKTSLQIDTTIDLNPHTKYSHNFPIKSSERDTFDIKVGNQTKFHGDKGILACIFQLGSFAYFDHMMNVQKFFEDWLESSSSSLIVPLKGDQPMKYPGLNAITNPVIVSALFPNIIVIFNHYFPPERFLPIFNQYDIYTHKYSILVIKALPGFYDSKISKLFSVLPYFFVKTTQPITYGHYLAFYDYLKYCPTMCDKFSLFDNIMFNLSWWLNINENELQKVLNHVSTKMYHEYTEYFMQDDFFKRFIGCYRILFNELSDEKKGENKRNIDLFMDKLDAVVLNRVKVKFTLDDCNLMLNSILSAKKKELVEHLLSLMLSLLKYIQPTESIIYLLMNVPFGKDPDLFSPLVHCLKIIAPDFYGSIILLESRLPDNFYYDKLFDDVFEFPEMFPIAFLIAINHDKDIQMKLIDTYIQFSLDDTKREMIKKCYYWQIWPIVFGLQVDQELQKKVSIFLAQMFTNPFDVENLDLAIVSIKFFEVSTTFDTGFLISSIMNNVYNLCADKLSGKELRVLSKRFFFVMYCEFRYGSHSQNMIKLFKNSPFQPNSHCTIENHSFDDAIITNEGLVNISDFNNDSILAENDDTFNNIKKDIVAESKSRKTTTINEQEHIKNKNDPEVENNNDNDDESDDDDNDNESDSDDKDDKKGIKRKKKGFYKKLLKHNRNYDDSDDSDNEKLVESSVVSNDNDVYEFNERECYDYFSRMNHYFMTLTIIPLFSEIKTMDAAFKAFHFEEQHEIRFMIVFKPIDSDLKSTALLLADKISDNVFSKLLTVLLVQDNSPIKTTKPDLEVLKYHNSVITPFLLSVRQNTKKKRFEIQSFFNKFWTSVHNIEAIKIEDPLITFKKEIQTFKEHNLEQYLQIMKKFIFSEQVLETMNENIKTEYSRSFRFSDNFNTAVVKKTIKHDNKIIKKSDHEKAFSKQTYIISSWVCLKISINSQKKCMFYVTRNKIIIVIEKRKKVELKASEITHILTKNRLQRPTAIEFFTESGSSYLLDFAPVLASEIMKKLESIRMKNLIDRENSNFAEFILKKDLLKNWEKGKITNYEFLMKLNMFTGRSFKDTENYMIFPFVQINEKKIRDFSLPMPIQDPKRLAHFFQSAEMNHFMFGSAPSNSMLLSYYFLRLEPYTSLHKAINDGHFDIAGRLFNSYPQFMTSLVNGDEWKECSPEFYSFPEIFMDLNNVMHEALDIARSESMNIKMRMDEDMSRMDLKTSIRKSFIGRPINNDIYRSNYYHNFNKKPSIYNCTSDCDKCMTLISSNENASYNSENGSNYHRAGINEVNESNTSSLFPFSTHLHKSDSHLLIANNYNRINSDNNNNNNELSAPEENLPMCIVPNEDNNNLNQSEGSFEEMMKINKEESSSKMSNSTSSDTLENESEAESQSEEGIRLSNKRSACHLNELEKGETTAQEIKEDEECMKKSVEIIKEKEKERESKQEKSIEMHKNKDKNAEKETDNNDDNDKYEMENGFRRVKSFIDSESDEGSFEDNNDEEFEDYDDNDDASQKGNTHVESSSEYHNVNGDLSTHYNSVFDFIYNNRKVLESEYVSSHLGEWIDMIWGISQHNRGGDIWISYLYNDCWSKFRESDKESERSVIPLMLSKLGSIPPQVFFAHVNKQARSNYSKYFDKVSFREGDRESSPRMRLTMKTQFMNIMNENKSTIYHGMFHVKLNKVKEQVKKTSSKMAFIFEIDNELHLIVFFENGLIQSYTVDIERKEIHPFSPEPLNLKIPSDSKFVCQKETVFIFDQKSDKIYCVNLNKLITVDVKMDYDIDFACGLAKFGNTVVAMKCGSLSLWNYPHLNFTPLPCINMESISAMTVNTTYRNIVYCTNDGYLRTYSVSKKKILNSVKIDCIAEKILTTKNWAFVIVYSPGWLYLFNINGLIIKSLQIDFEIYNWCTFSDHKGFDYVCCVDPIGYIYTFEAYYIENVELIAGCHDRIISLYFYDSYQCIVACASNSKVYFISYNII</sequence>
<evidence type="ECO:0000259" key="3">
    <source>
        <dbReference type="PROSITE" id="PS51783"/>
    </source>
</evidence>
<dbReference type="InterPro" id="IPR011044">
    <property type="entry name" value="Quino_amine_DH_bsu"/>
</dbReference>
<feature type="region of interest" description="Disordered" evidence="1">
    <location>
        <begin position="530"/>
        <end position="551"/>
    </location>
</feature>
<proteinExistence type="predicted"/>
<feature type="region of interest" description="Disordered" evidence="1">
    <location>
        <begin position="369"/>
        <end position="398"/>
    </location>
</feature>
<dbReference type="InterPro" id="IPR000409">
    <property type="entry name" value="BEACH_dom"/>
</dbReference>
<keyword evidence="5" id="KW-1185">Reference proteome</keyword>
<feature type="domain" description="BEACH" evidence="2">
    <location>
        <begin position="2079"/>
        <end position="2367"/>
    </location>
</feature>
<feature type="compositionally biased region" description="Acidic residues" evidence="1">
    <location>
        <begin position="1674"/>
        <end position="1698"/>
    </location>
</feature>
<reference evidence="4 5" key="1">
    <citation type="submission" date="2024-04" db="EMBL/GenBank/DDBJ databases">
        <title>Tritrichomonas musculus Genome.</title>
        <authorList>
            <person name="Alves-Ferreira E."/>
            <person name="Grigg M."/>
            <person name="Lorenzi H."/>
            <person name="Galac M."/>
        </authorList>
    </citation>
    <scope>NUCLEOTIDE SEQUENCE [LARGE SCALE GENOMIC DNA]</scope>
    <source>
        <strain evidence="4 5">EAF2021</strain>
    </source>
</reference>
<accession>A0ABR2HFL7</accession>
<dbReference type="InterPro" id="IPR050865">
    <property type="entry name" value="BEACH_Domain"/>
</dbReference>
<dbReference type="Pfam" id="PF02138">
    <property type="entry name" value="Beach"/>
    <property type="match status" value="2"/>
</dbReference>
<feature type="compositionally biased region" description="Polar residues" evidence="1">
    <location>
        <begin position="2561"/>
        <end position="2574"/>
    </location>
</feature>
<dbReference type="SUPFAM" id="SSF50729">
    <property type="entry name" value="PH domain-like"/>
    <property type="match status" value="1"/>
</dbReference>
<evidence type="ECO:0008006" key="6">
    <source>
        <dbReference type="Google" id="ProtNLM"/>
    </source>
</evidence>
<gene>
    <name evidence="4" type="ORF">M9Y10_020236</name>
</gene>
<name>A0ABR2HFL7_9EUKA</name>
<feature type="compositionally biased region" description="Basic residues" evidence="1">
    <location>
        <begin position="381"/>
        <end position="394"/>
    </location>
</feature>
<organism evidence="4 5">
    <name type="scientific">Tritrichomonas musculus</name>
    <dbReference type="NCBI Taxonomy" id="1915356"/>
    <lineage>
        <taxon>Eukaryota</taxon>
        <taxon>Metamonada</taxon>
        <taxon>Parabasalia</taxon>
        <taxon>Tritrichomonadida</taxon>
        <taxon>Tritrichomonadidae</taxon>
        <taxon>Tritrichomonas</taxon>
    </lineage>
</organism>
<dbReference type="Proteomes" id="UP001470230">
    <property type="component" value="Unassembled WGS sequence"/>
</dbReference>